<feature type="compositionally biased region" description="Polar residues" evidence="1">
    <location>
        <begin position="179"/>
        <end position="194"/>
    </location>
</feature>
<proteinExistence type="predicted"/>
<comment type="caution">
    <text evidence="2">The sequence shown here is derived from an EMBL/GenBank/DDBJ whole genome shotgun (WGS) entry which is preliminary data.</text>
</comment>
<dbReference type="Proteomes" id="UP001251528">
    <property type="component" value="Unassembled WGS sequence"/>
</dbReference>
<evidence type="ECO:0000313" key="3">
    <source>
        <dbReference type="Proteomes" id="UP001251528"/>
    </source>
</evidence>
<protein>
    <submittedName>
        <fullName evidence="2">Uncharacterized protein</fullName>
    </submittedName>
</protein>
<reference evidence="2" key="1">
    <citation type="submission" date="2023-06" db="EMBL/GenBank/DDBJ databases">
        <title>Conoideocrella luteorostrata (Hypocreales: Clavicipitaceae), a potential biocontrol fungus for elongate hemlock scale in United States Christmas tree production areas.</title>
        <authorList>
            <person name="Barrett H."/>
            <person name="Lovett B."/>
            <person name="Macias A.M."/>
            <person name="Stajich J.E."/>
            <person name="Kasson M.T."/>
        </authorList>
    </citation>
    <scope>NUCLEOTIDE SEQUENCE</scope>
    <source>
        <strain evidence="2">ARSEF 14590</strain>
    </source>
</reference>
<gene>
    <name evidence="2" type="ORF">QQS21_007930</name>
</gene>
<feature type="region of interest" description="Disordered" evidence="1">
    <location>
        <begin position="128"/>
        <end position="266"/>
    </location>
</feature>
<name>A0AAJ0CK65_9HYPO</name>
<dbReference type="EMBL" id="JASWJB010000171">
    <property type="protein sequence ID" value="KAK2594370.1"/>
    <property type="molecule type" value="Genomic_DNA"/>
</dbReference>
<evidence type="ECO:0000313" key="2">
    <source>
        <dbReference type="EMBL" id="KAK2594370.1"/>
    </source>
</evidence>
<evidence type="ECO:0000256" key="1">
    <source>
        <dbReference type="SAM" id="MobiDB-lite"/>
    </source>
</evidence>
<organism evidence="2 3">
    <name type="scientific">Conoideocrella luteorostrata</name>
    <dbReference type="NCBI Taxonomy" id="1105319"/>
    <lineage>
        <taxon>Eukaryota</taxon>
        <taxon>Fungi</taxon>
        <taxon>Dikarya</taxon>
        <taxon>Ascomycota</taxon>
        <taxon>Pezizomycotina</taxon>
        <taxon>Sordariomycetes</taxon>
        <taxon>Hypocreomycetidae</taxon>
        <taxon>Hypocreales</taxon>
        <taxon>Clavicipitaceae</taxon>
        <taxon>Conoideocrella</taxon>
    </lineage>
</organism>
<keyword evidence="3" id="KW-1185">Reference proteome</keyword>
<feature type="compositionally biased region" description="Polar residues" evidence="1">
    <location>
        <begin position="241"/>
        <end position="250"/>
    </location>
</feature>
<feature type="compositionally biased region" description="Polar residues" evidence="1">
    <location>
        <begin position="64"/>
        <end position="82"/>
    </location>
</feature>
<dbReference type="AlphaFoldDB" id="A0AAJ0CK65"/>
<accession>A0AAJ0CK65</accession>
<sequence length="266" mass="29154">MEQQSEQQEDFQDDPTPLSDVTKVIHLRLDRAARAGSKRLTRRAVFERDWLFGRPDHAPVISSPLRQPSWDQSAVPASTTPHAASLEYDDRPLLSRGLDDEPVVLHPPGLERVSPEIWANWYLDDLQSNAAGPETEPDEEQQPSLRELSEAADPDYSSSAYPLSILQDPVGSARVSRSGGPSSSQDPMSSNFSTPDLPRPPSGYPFSAPTPSRSRGHSKTPLATELYHSQGASIVRPGTPRQRTSSSRSEGISAEGSVQPFSYDVK</sequence>
<feature type="region of interest" description="Disordered" evidence="1">
    <location>
        <begin position="61"/>
        <end position="88"/>
    </location>
</feature>